<proteinExistence type="predicted"/>
<evidence type="ECO:0000313" key="2">
    <source>
        <dbReference type="Proteomes" id="UP000008370"/>
    </source>
</evidence>
<dbReference type="GeneID" id="18916914"/>
<dbReference type="KEGG" id="pco:PHACADRAFT_257677"/>
<dbReference type="EMBL" id="JH930473">
    <property type="protein sequence ID" value="EKM54074.1"/>
    <property type="molecule type" value="Genomic_DNA"/>
</dbReference>
<accession>K5W552</accession>
<sequence>MPTPELRDVGIILQVLENKQYDLLEVTPADILFQRFRSSLAGQDWMRLVKCLARFPALQTLRLEMELQPYPIARGRLSSDIPGCICVTQEVAAASLPAAVLAMAKVSVVLGYCA</sequence>
<dbReference type="HOGENOM" id="CLU_2121911_0_0_1"/>
<keyword evidence="2" id="KW-1185">Reference proteome</keyword>
<gene>
    <name evidence="1" type="ORF">PHACADRAFT_257677</name>
</gene>
<dbReference type="RefSeq" id="XP_007396776.1">
    <property type="nucleotide sequence ID" value="XM_007396714.1"/>
</dbReference>
<dbReference type="Proteomes" id="UP000008370">
    <property type="component" value="Unassembled WGS sequence"/>
</dbReference>
<dbReference type="InParanoid" id="K5W552"/>
<protein>
    <submittedName>
        <fullName evidence="1">Uncharacterized protein</fullName>
    </submittedName>
</protein>
<organism evidence="1 2">
    <name type="scientific">Phanerochaete carnosa (strain HHB-10118-sp)</name>
    <name type="common">White-rot fungus</name>
    <name type="synonym">Peniophora carnosa</name>
    <dbReference type="NCBI Taxonomy" id="650164"/>
    <lineage>
        <taxon>Eukaryota</taxon>
        <taxon>Fungi</taxon>
        <taxon>Dikarya</taxon>
        <taxon>Basidiomycota</taxon>
        <taxon>Agaricomycotina</taxon>
        <taxon>Agaricomycetes</taxon>
        <taxon>Polyporales</taxon>
        <taxon>Phanerochaetaceae</taxon>
        <taxon>Phanerochaete</taxon>
    </lineage>
</organism>
<reference evidence="1 2" key="1">
    <citation type="journal article" date="2012" name="BMC Genomics">
        <title>Comparative genomics of the white-rot fungi, Phanerochaete carnosa and P. chrysosporium, to elucidate the genetic basis of the distinct wood types they colonize.</title>
        <authorList>
            <person name="Suzuki H."/>
            <person name="MacDonald J."/>
            <person name="Syed K."/>
            <person name="Salamov A."/>
            <person name="Hori C."/>
            <person name="Aerts A."/>
            <person name="Henrissat B."/>
            <person name="Wiebenga A."/>
            <person name="vanKuyk P.A."/>
            <person name="Barry K."/>
            <person name="Lindquist E."/>
            <person name="LaButti K."/>
            <person name="Lapidus A."/>
            <person name="Lucas S."/>
            <person name="Coutinho P."/>
            <person name="Gong Y."/>
            <person name="Samejima M."/>
            <person name="Mahadevan R."/>
            <person name="Abou-Zaid M."/>
            <person name="de Vries R.P."/>
            <person name="Igarashi K."/>
            <person name="Yadav J.S."/>
            <person name="Grigoriev I.V."/>
            <person name="Master E.R."/>
        </authorList>
    </citation>
    <scope>NUCLEOTIDE SEQUENCE [LARGE SCALE GENOMIC DNA]</scope>
    <source>
        <strain evidence="1 2">HHB-10118-sp</strain>
    </source>
</reference>
<evidence type="ECO:0000313" key="1">
    <source>
        <dbReference type="EMBL" id="EKM54074.1"/>
    </source>
</evidence>
<name>K5W552_PHACS</name>
<dbReference type="AlphaFoldDB" id="K5W552"/>